<dbReference type="Proteomes" id="UP001185028">
    <property type="component" value="Unassembled WGS sequence"/>
</dbReference>
<keyword evidence="3" id="KW-1185">Reference proteome</keyword>
<evidence type="ECO:0000313" key="3">
    <source>
        <dbReference type="Proteomes" id="UP001185028"/>
    </source>
</evidence>
<evidence type="ECO:0000256" key="1">
    <source>
        <dbReference type="SAM" id="Phobius"/>
    </source>
</evidence>
<keyword evidence="1" id="KW-1133">Transmembrane helix</keyword>
<organism evidence="2 3">
    <name type="scientific">Paenibacillus hunanensis</name>
    <dbReference type="NCBI Taxonomy" id="539262"/>
    <lineage>
        <taxon>Bacteria</taxon>
        <taxon>Bacillati</taxon>
        <taxon>Bacillota</taxon>
        <taxon>Bacilli</taxon>
        <taxon>Bacillales</taxon>
        <taxon>Paenibacillaceae</taxon>
        <taxon>Paenibacillus</taxon>
    </lineage>
</organism>
<feature type="transmembrane region" description="Helical" evidence="1">
    <location>
        <begin position="34"/>
        <end position="52"/>
    </location>
</feature>
<keyword evidence="1" id="KW-0472">Membrane</keyword>
<gene>
    <name evidence="2" type="ORF">JOC58_000920</name>
</gene>
<keyword evidence="1" id="KW-0812">Transmembrane</keyword>
<protein>
    <recommendedName>
        <fullName evidence="4">Transcriptional regulator</fullName>
    </recommendedName>
</protein>
<dbReference type="EMBL" id="JAVDQH010000003">
    <property type="protein sequence ID" value="MDR6243035.1"/>
    <property type="molecule type" value="Genomic_DNA"/>
</dbReference>
<name>A0ABU1IVJ4_9BACL</name>
<sequence>MPGERSTLTSLLLVVGVIVALVVIYQFVPDTLKILSGLSWFFAPAGIGYVLWHGEKQKQKRWLERQLVRVAAGNQNRLTPKEVSMMTTMTMFQAGRLLEDMQRRGLVRLVMTEYGEYVYEFWQLPPYGSGMASRSF</sequence>
<feature type="transmembrane region" description="Helical" evidence="1">
    <location>
        <begin position="7"/>
        <end position="28"/>
    </location>
</feature>
<dbReference type="RefSeq" id="WP_188775502.1">
    <property type="nucleotide sequence ID" value="NZ_BMMB01000004.1"/>
</dbReference>
<proteinExistence type="predicted"/>
<accession>A0ABU1IVJ4</accession>
<reference evidence="2 3" key="1">
    <citation type="submission" date="2023-07" db="EMBL/GenBank/DDBJ databases">
        <title>Genomic Encyclopedia of Type Strains, Phase IV (KMG-IV): sequencing the most valuable type-strain genomes for metagenomic binning, comparative biology and taxonomic classification.</title>
        <authorList>
            <person name="Goeker M."/>
        </authorList>
    </citation>
    <scope>NUCLEOTIDE SEQUENCE [LARGE SCALE GENOMIC DNA]</scope>
    <source>
        <strain evidence="2 3">DSM 22170</strain>
    </source>
</reference>
<evidence type="ECO:0000313" key="2">
    <source>
        <dbReference type="EMBL" id="MDR6243035.1"/>
    </source>
</evidence>
<comment type="caution">
    <text evidence="2">The sequence shown here is derived from an EMBL/GenBank/DDBJ whole genome shotgun (WGS) entry which is preliminary data.</text>
</comment>
<evidence type="ECO:0008006" key="4">
    <source>
        <dbReference type="Google" id="ProtNLM"/>
    </source>
</evidence>